<proteinExistence type="predicted"/>
<name>X1GCW3_9ZZZZ</name>
<keyword evidence="1" id="KW-0472">Membrane</keyword>
<sequence length="102" mass="11530">MLNLFYKLNFKDIRRQNSFNLLKIILVVLISITFFACTGNAFGEVTLTKQLIEPDDILLEELKVTPSVPAYPLPLSTAKIANYQNFSEKILLSPKALSLLKN</sequence>
<organism evidence="2">
    <name type="scientific">marine sediment metagenome</name>
    <dbReference type="NCBI Taxonomy" id="412755"/>
    <lineage>
        <taxon>unclassified sequences</taxon>
        <taxon>metagenomes</taxon>
        <taxon>ecological metagenomes</taxon>
    </lineage>
</organism>
<reference evidence="2" key="1">
    <citation type="journal article" date="2014" name="Front. Microbiol.">
        <title>High frequency of phylogenetically diverse reductive dehalogenase-homologous genes in deep subseafloor sedimentary metagenomes.</title>
        <authorList>
            <person name="Kawai M."/>
            <person name="Futagami T."/>
            <person name="Toyoda A."/>
            <person name="Takaki Y."/>
            <person name="Nishi S."/>
            <person name="Hori S."/>
            <person name="Arai W."/>
            <person name="Tsubouchi T."/>
            <person name="Morono Y."/>
            <person name="Uchiyama I."/>
            <person name="Ito T."/>
            <person name="Fujiyama A."/>
            <person name="Inagaki F."/>
            <person name="Takami H."/>
        </authorList>
    </citation>
    <scope>NUCLEOTIDE SEQUENCE</scope>
    <source>
        <strain evidence="2">Expedition CK06-06</strain>
    </source>
</reference>
<feature type="non-terminal residue" evidence="2">
    <location>
        <position position="102"/>
    </location>
</feature>
<accession>X1GCW3</accession>
<gene>
    <name evidence="2" type="ORF">S03H2_03583</name>
</gene>
<protein>
    <submittedName>
        <fullName evidence="2">Uncharacterized protein</fullName>
    </submittedName>
</protein>
<dbReference type="EMBL" id="BARU01001339">
    <property type="protein sequence ID" value="GAH30888.1"/>
    <property type="molecule type" value="Genomic_DNA"/>
</dbReference>
<feature type="transmembrane region" description="Helical" evidence="1">
    <location>
        <begin position="21"/>
        <end position="42"/>
    </location>
</feature>
<evidence type="ECO:0000313" key="2">
    <source>
        <dbReference type="EMBL" id="GAH30888.1"/>
    </source>
</evidence>
<evidence type="ECO:0000256" key="1">
    <source>
        <dbReference type="SAM" id="Phobius"/>
    </source>
</evidence>
<keyword evidence="1" id="KW-1133">Transmembrane helix</keyword>
<comment type="caution">
    <text evidence="2">The sequence shown here is derived from an EMBL/GenBank/DDBJ whole genome shotgun (WGS) entry which is preliminary data.</text>
</comment>
<dbReference type="AlphaFoldDB" id="X1GCW3"/>
<keyword evidence="1" id="KW-0812">Transmembrane</keyword>